<feature type="compositionally biased region" description="Polar residues" evidence="1">
    <location>
        <begin position="579"/>
        <end position="589"/>
    </location>
</feature>
<keyword evidence="2" id="KW-1133">Transmembrane helix</keyword>
<keyword evidence="2" id="KW-0472">Membrane</keyword>
<evidence type="ECO:0000256" key="2">
    <source>
        <dbReference type="SAM" id="Phobius"/>
    </source>
</evidence>
<evidence type="ECO:0000313" key="3">
    <source>
        <dbReference type="EMBL" id="KAL2917655.1"/>
    </source>
</evidence>
<feature type="region of interest" description="Disordered" evidence="1">
    <location>
        <begin position="554"/>
        <end position="595"/>
    </location>
</feature>
<feature type="region of interest" description="Disordered" evidence="1">
    <location>
        <begin position="478"/>
        <end position="527"/>
    </location>
</feature>
<accession>A0ABR4NDS5</accession>
<comment type="caution">
    <text evidence="3">The sequence shown here is derived from an EMBL/GenBank/DDBJ whole genome shotgun (WGS) entry which is preliminary data.</text>
</comment>
<sequence>MSSDSAPPRTRLVFNPDVGLYAGVVVLSAAAVATLVLLRRLPPSRYALLAKLACASVVLGMGTDVAAYGFAFEGHIPPERLSDYARGLAMVAFTRDMLVGLNVTLYAVAELEFFRAFVPAATASLGSGPARPNPAPLQPRPSQHSALAWLAALADAAVSALSSVRGHLSAQRVITWAQVLFTLTIFVIPIIPYITMADQQPGSAWFIIINFPTFVLGVYDVIQQAILIQLVFFGGVGRAAARVRRRRAEYQQRAMRQQQRLAGTAPVPSSNQAATAPIRYRSPLAQDRPTYVSRDNPFVVGIEDIESADMYSDALLGIDAPPASGVVTVHDPGLPNQVVAAAHRHTAGVDAVTTIQGSPSERITRRLSLAFRLSFLASALLSIGLFVIGFGAYMGAVVASLKGYSYTLGNLPYYTSDLGIVGFQIVSMWMILMVRQALWIASRSRDPPERAVPQQQPFQQLQPAQISVDLQIRQPPLIPPPPRLDARLPGAATRPVAADHSGEPSSVPEGSAPPAAGSADDSVQSARSPARVLAATFDSLDASRSADMRLSALDSEAAAPGGPRRIGVWSGVGDAGSVDMSSDASNWRSQGPGLW</sequence>
<dbReference type="EMBL" id="JADGIZ020000010">
    <property type="protein sequence ID" value="KAL2917655.1"/>
    <property type="molecule type" value="Genomic_DNA"/>
</dbReference>
<feature type="compositionally biased region" description="Low complexity" evidence="1">
    <location>
        <begin position="503"/>
        <end position="523"/>
    </location>
</feature>
<keyword evidence="4" id="KW-1185">Reference proteome</keyword>
<gene>
    <name evidence="3" type="ORF">HK105_202942</name>
</gene>
<proteinExistence type="predicted"/>
<feature type="transmembrane region" description="Helical" evidence="2">
    <location>
        <begin position="369"/>
        <end position="393"/>
    </location>
</feature>
<feature type="transmembrane region" description="Helical" evidence="2">
    <location>
        <begin position="50"/>
        <end position="71"/>
    </location>
</feature>
<keyword evidence="2" id="KW-0812">Transmembrane</keyword>
<organism evidence="3 4">
    <name type="scientific">Polyrhizophydium stewartii</name>
    <dbReference type="NCBI Taxonomy" id="2732419"/>
    <lineage>
        <taxon>Eukaryota</taxon>
        <taxon>Fungi</taxon>
        <taxon>Fungi incertae sedis</taxon>
        <taxon>Chytridiomycota</taxon>
        <taxon>Chytridiomycota incertae sedis</taxon>
        <taxon>Chytridiomycetes</taxon>
        <taxon>Rhizophydiales</taxon>
        <taxon>Rhizophydiales incertae sedis</taxon>
        <taxon>Polyrhizophydium</taxon>
    </lineage>
</organism>
<dbReference type="Proteomes" id="UP001527925">
    <property type="component" value="Unassembled WGS sequence"/>
</dbReference>
<feature type="transmembrane region" description="Helical" evidence="2">
    <location>
        <begin position="20"/>
        <end position="38"/>
    </location>
</feature>
<feature type="transmembrane region" description="Helical" evidence="2">
    <location>
        <begin position="214"/>
        <end position="237"/>
    </location>
</feature>
<reference evidence="3 4" key="1">
    <citation type="submission" date="2023-09" db="EMBL/GenBank/DDBJ databases">
        <title>Pangenome analysis of Batrachochytrium dendrobatidis and related Chytrids.</title>
        <authorList>
            <person name="Yacoub M.N."/>
            <person name="Stajich J.E."/>
            <person name="James T.Y."/>
        </authorList>
    </citation>
    <scope>NUCLEOTIDE SEQUENCE [LARGE SCALE GENOMIC DNA]</scope>
    <source>
        <strain evidence="3 4">JEL0888</strain>
    </source>
</reference>
<feature type="transmembrane region" description="Helical" evidence="2">
    <location>
        <begin position="413"/>
        <end position="434"/>
    </location>
</feature>
<protein>
    <submittedName>
        <fullName evidence="3">Uncharacterized protein</fullName>
    </submittedName>
</protein>
<feature type="transmembrane region" description="Helical" evidence="2">
    <location>
        <begin position="176"/>
        <end position="194"/>
    </location>
</feature>
<name>A0ABR4NDS5_9FUNG</name>
<evidence type="ECO:0000256" key="1">
    <source>
        <dbReference type="SAM" id="MobiDB-lite"/>
    </source>
</evidence>
<evidence type="ECO:0000313" key="4">
    <source>
        <dbReference type="Proteomes" id="UP001527925"/>
    </source>
</evidence>